<dbReference type="AlphaFoldDB" id="A0A1E7EKZ9"/>
<evidence type="ECO:0000256" key="1">
    <source>
        <dbReference type="SAM" id="Phobius"/>
    </source>
</evidence>
<proteinExistence type="predicted"/>
<dbReference type="InParanoid" id="A0A1E7EKZ9"/>
<evidence type="ECO:0000313" key="3">
    <source>
        <dbReference type="Proteomes" id="UP000095751"/>
    </source>
</evidence>
<keyword evidence="1" id="KW-0472">Membrane</keyword>
<name>A0A1E7EKZ9_9STRA</name>
<evidence type="ECO:0000313" key="2">
    <source>
        <dbReference type="EMBL" id="OEU06591.1"/>
    </source>
</evidence>
<protein>
    <submittedName>
        <fullName evidence="2">Uncharacterized protein</fullName>
    </submittedName>
</protein>
<dbReference type="EMBL" id="KV784406">
    <property type="protein sequence ID" value="OEU06591.1"/>
    <property type="molecule type" value="Genomic_DNA"/>
</dbReference>
<dbReference type="PANTHER" id="PTHR12242">
    <property type="entry name" value="OS02G0130600 PROTEIN-RELATED"/>
    <property type="match status" value="1"/>
</dbReference>
<accession>A0A1E7EKZ9</accession>
<feature type="transmembrane region" description="Helical" evidence="1">
    <location>
        <begin position="66"/>
        <end position="88"/>
    </location>
</feature>
<reference evidence="2 3" key="1">
    <citation type="submission" date="2016-09" db="EMBL/GenBank/DDBJ databases">
        <title>Extensive genetic diversity and differential bi-allelic expression allows diatom success in the polar Southern Ocean.</title>
        <authorList>
            <consortium name="DOE Joint Genome Institute"/>
            <person name="Mock T."/>
            <person name="Otillar R.P."/>
            <person name="Strauss J."/>
            <person name="Dupont C."/>
            <person name="Frickenhaus S."/>
            <person name="Maumus F."/>
            <person name="Mcmullan M."/>
            <person name="Sanges R."/>
            <person name="Schmutz J."/>
            <person name="Toseland A."/>
            <person name="Valas R."/>
            <person name="Veluchamy A."/>
            <person name="Ward B.J."/>
            <person name="Allen A."/>
            <person name="Barry K."/>
            <person name="Falciatore A."/>
            <person name="Ferrante M."/>
            <person name="Fortunato A.E."/>
            <person name="Gloeckner G."/>
            <person name="Gruber A."/>
            <person name="Hipkin R."/>
            <person name="Janech M."/>
            <person name="Kroth P."/>
            <person name="Leese F."/>
            <person name="Lindquist E."/>
            <person name="Lyon B.R."/>
            <person name="Martin J."/>
            <person name="Mayer C."/>
            <person name="Parker M."/>
            <person name="Quesneville H."/>
            <person name="Raymond J."/>
            <person name="Uhlig C."/>
            <person name="Valentin K.U."/>
            <person name="Worden A.Z."/>
            <person name="Armbrust E.V."/>
            <person name="Bowler C."/>
            <person name="Green B."/>
            <person name="Moulton V."/>
            <person name="Van Oosterhout C."/>
            <person name="Grigoriev I."/>
        </authorList>
    </citation>
    <scope>NUCLEOTIDE SEQUENCE [LARGE SCALE GENOMIC DNA]</scope>
    <source>
        <strain evidence="2 3">CCMP1102</strain>
    </source>
</reference>
<gene>
    <name evidence="2" type="ORF">FRACYDRAFT_254310</name>
</gene>
<keyword evidence="1" id="KW-0812">Transmembrane</keyword>
<sequence>MTRWGVVVSTIYFLLSLINTFFAFRNKNNNKNKNNNVQPSSRLKEESNDTTSNTSSAVIVCLRIRLTWILFTIAAHVEILLTLLYWVLVHQPGVTTLRYTTITNHGVICVLVWIDGLMGAALPFELAFVVWSILHAKIFPNDEALYNVLDWNENWEAALIYSVISVLPLGFLLYCLLWMASNYNPFHYCFCSSSSSSSPDRLRYMNDDNDNDIEGDDNQPINNPHDLEEASVVSSHEVGATGVGCV</sequence>
<keyword evidence="3" id="KW-1185">Reference proteome</keyword>
<organism evidence="2 3">
    <name type="scientific">Fragilariopsis cylindrus CCMP1102</name>
    <dbReference type="NCBI Taxonomy" id="635003"/>
    <lineage>
        <taxon>Eukaryota</taxon>
        <taxon>Sar</taxon>
        <taxon>Stramenopiles</taxon>
        <taxon>Ochrophyta</taxon>
        <taxon>Bacillariophyta</taxon>
        <taxon>Bacillariophyceae</taxon>
        <taxon>Bacillariophycidae</taxon>
        <taxon>Bacillariales</taxon>
        <taxon>Bacillariaceae</taxon>
        <taxon>Fragilariopsis</taxon>
    </lineage>
</organism>
<keyword evidence="1" id="KW-1133">Transmembrane helix</keyword>
<dbReference type="OrthoDB" id="49245at2759"/>
<dbReference type="GO" id="GO:0016020">
    <property type="term" value="C:membrane"/>
    <property type="evidence" value="ECO:0007669"/>
    <property type="project" value="TreeGrafter"/>
</dbReference>
<dbReference type="KEGG" id="fcy:FRACYDRAFT_254310"/>
<dbReference type="Proteomes" id="UP000095751">
    <property type="component" value="Unassembled WGS sequence"/>
</dbReference>
<feature type="transmembrane region" description="Helical" evidence="1">
    <location>
        <begin position="159"/>
        <end position="180"/>
    </location>
</feature>
<feature type="transmembrane region" description="Helical" evidence="1">
    <location>
        <begin position="6"/>
        <end position="24"/>
    </location>
</feature>